<protein>
    <submittedName>
        <fullName evidence="2">Cyclic nucleotide-binding domain-containing protein</fullName>
    </submittedName>
</protein>
<evidence type="ECO:0000313" key="3">
    <source>
        <dbReference type="Proteomes" id="UP000460272"/>
    </source>
</evidence>
<name>A0A6P2C378_9ACTN</name>
<evidence type="ECO:0000313" key="2">
    <source>
        <dbReference type="EMBL" id="TVZ05834.1"/>
    </source>
</evidence>
<dbReference type="InterPro" id="IPR018490">
    <property type="entry name" value="cNMP-bd_dom_sf"/>
</dbReference>
<dbReference type="Pfam" id="PF00027">
    <property type="entry name" value="cNMP_binding"/>
    <property type="match status" value="1"/>
</dbReference>
<gene>
    <name evidence="2" type="ORF">EAS64_12180</name>
</gene>
<proteinExistence type="predicted"/>
<dbReference type="EMBL" id="RPFW01000002">
    <property type="protein sequence ID" value="TVZ05834.1"/>
    <property type="molecule type" value="Genomic_DNA"/>
</dbReference>
<dbReference type="Proteomes" id="UP000460272">
    <property type="component" value="Unassembled WGS sequence"/>
</dbReference>
<organism evidence="2 3">
    <name type="scientific">Trebonia kvetii</name>
    <dbReference type="NCBI Taxonomy" id="2480626"/>
    <lineage>
        <taxon>Bacteria</taxon>
        <taxon>Bacillati</taxon>
        <taxon>Actinomycetota</taxon>
        <taxon>Actinomycetes</taxon>
        <taxon>Streptosporangiales</taxon>
        <taxon>Treboniaceae</taxon>
        <taxon>Trebonia</taxon>
    </lineage>
</organism>
<sequence length="138" mass="14971">MDQEYLALIAGCASNVVFSDGAFLFRGGDPAETFYLVREGAIALEIAAAGRVLTVQTVGAGEMAGFSWLIGPHLWQFDGRAVGRVHAVELDGTCLRAKCDADPRLGYDLMQRFARLATRRLQATRLQLMDVYGHAHAG</sequence>
<accession>A0A6P2C378</accession>
<evidence type="ECO:0000259" key="1">
    <source>
        <dbReference type="PROSITE" id="PS50042"/>
    </source>
</evidence>
<feature type="domain" description="Cyclic nucleotide-binding" evidence="1">
    <location>
        <begin position="1"/>
        <end position="65"/>
    </location>
</feature>
<dbReference type="PROSITE" id="PS50042">
    <property type="entry name" value="CNMP_BINDING_3"/>
    <property type="match status" value="1"/>
</dbReference>
<dbReference type="AlphaFoldDB" id="A0A6P2C378"/>
<dbReference type="InterPro" id="IPR000595">
    <property type="entry name" value="cNMP-bd_dom"/>
</dbReference>
<comment type="caution">
    <text evidence="2">The sequence shown here is derived from an EMBL/GenBank/DDBJ whole genome shotgun (WGS) entry which is preliminary data.</text>
</comment>
<dbReference type="CDD" id="cd00038">
    <property type="entry name" value="CAP_ED"/>
    <property type="match status" value="1"/>
</dbReference>
<dbReference type="OrthoDB" id="156829at2"/>
<keyword evidence="3" id="KW-1185">Reference proteome</keyword>
<dbReference type="InterPro" id="IPR014710">
    <property type="entry name" value="RmlC-like_jellyroll"/>
</dbReference>
<dbReference type="SUPFAM" id="SSF51206">
    <property type="entry name" value="cAMP-binding domain-like"/>
    <property type="match status" value="1"/>
</dbReference>
<dbReference type="Gene3D" id="2.60.120.10">
    <property type="entry name" value="Jelly Rolls"/>
    <property type="match status" value="1"/>
</dbReference>
<reference evidence="2 3" key="1">
    <citation type="submission" date="2018-11" db="EMBL/GenBank/DDBJ databases">
        <title>Trebonia kvetii gen.nov., sp.nov., a novel acidophilic actinobacterium, and proposal of the new actinobacterial family Treboniaceae fam. nov.</title>
        <authorList>
            <person name="Rapoport D."/>
            <person name="Sagova-Mareckova M."/>
            <person name="Sedlacek I."/>
            <person name="Provaznik J."/>
            <person name="Kralova S."/>
            <person name="Pavlinic D."/>
            <person name="Benes V."/>
            <person name="Kopecky J."/>
        </authorList>
    </citation>
    <scope>NUCLEOTIDE SEQUENCE [LARGE SCALE GENOMIC DNA]</scope>
    <source>
        <strain evidence="2 3">15Tr583</strain>
    </source>
</reference>